<dbReference type="OrthoDB" id="5859054at2759"/>
<proteinExistence type="predicted"/>
<protein>
    <submittedName>
        <fullName evidence="1">Uncharacterized protein</fullName>
    </submittedName>
</protein>
<dbReference type="KEGG" id="nai:NECAME_18810"/>
<dbReference type="Proteomes" id="UP000053676">
    <property type="component" value="Unassembled WGS sequence"/>
</dbReference>
<name>W2SUX2_NECAM</name>
<feature type="non-terminal residue" evidence="1">
    <location>
        <position position="85"/>
    </location>
</feature>
<gene>
    <name evidence="1" type="ORF">NECAME_18810</name>
</gene>
<evidence type="ECO:0000313" key="1">
    <source>
        <dbReference type="EMBL" id="ETN72502.1"/>
    </source>
</evidence>
<organism evidence="1 2">
    <name type="scientific">Necator americanus</name>
    <name type="common">Human hookworm</name>
    <dbReference type="NCBI Taxonomy" id="51031"/>
    <lineage>
        <taxon>Eukaryota</taxon>
        <taxon>Metazoa</taxon>
        <taxon>Ecdysozoa</taxon>
        <taxon>Nematoda</taxon>
        <taxon>Chromadorea</taxon>
        <taxon>Rhabditida</taxon>
        <taxon>Rhabditina</taxon>
        <taxon>Rhabditomorpha</taxon>
        <taxon>Strongyloidea</taxon>
        <taxon>Ancylostomatidae</taxon>
        <taxon>Bunostominae</taxon>
        <taxon>Necator</taxon>
    </lineage>
</organism>
<evidence type="ECO:0000313" key="2">
    <source>
        <dbReference type="Proteomes" id="UP000053676"/>
    </source>
</evidence>
<sequence length="85" mass="9392">MQELTIAGSAVYAASPIFSYHISQKIEKDEDGREQLVQSAIDTPISSQVSFPELCHSAEEAVRTGTKAIRLYHVNRKGVPMLCNQ</sequence>
<accession>W2SUX2</accession>
<keyword evidence="2" id="KW-1185">Reference proteome</keyword>
<dbReference type="STRING" id="51031.W2SUX2"/>
<dbReference type="EMBL" id="KI664066">
    <property type="protein sequence ID" value="ETN72502.1"/>
    <property type="molecule type" value="Genomic_DNA"/>
</dbReference>
<dbReference type="AlphaFoldDB" id="W2SUX2"/>
<reference evidence="2" key="1">
    <citation type="journal article" date="2014" name="Nat. Genet.">
        <title>Genome of the human hookworm Necator americanus.</title>
        <authorList>
            <person name="Tang Y.T."/>
            <person name="Gao X."/>
            <person name="Rosa B.A."/>
            <person name="Abubucker S."/>
            <person name="Hallsworth-Pepin K."/>
            <person name="Martin J."/>
            <person name="Tyagi R."/>
            <person name="Heizer E."/>
            <person name="Zhang X."/>
            <person name="Bhonagiri-Palsikar V."/>
            <person name="Minx P."/>
            <person name="Warren W.C."/>
            <person name="Wang Q."/>
            <person name="Zhan B."/>
            <person name="Hotez P.J."/>
            <person name="Sternberg P.W."/>
            <person name="Dougall A."/>
            <person name="Gaze S.T."/>
            <person name="Mulvenna J."/>
            <person name="Sotillo J."/>
            <person name="Ranganathan S."/>
            <person name="Rabelo E.M."/>
            <person name="Wilson R.K."/>
            <person name="Felgner P.L."/>
            <person name="Bethony J."/>
            <person name="Hawdon J.M."/>
            <person name="Gasser R.B."/>
            <person name="Loukas A."/>
            <person name="Mitreva M."/>
        </authorList>
    </citation>
    <scope>NUCLEOTIDE SEQUENCE [LARGE SCALE GENOMIC DNA]</scope>
</reference>